<reference evidence="2 3" key="1">
    <citation type="submission" date="2011-06" db="EMBL/GenBank/DDBJ databases">
        <authorList>
            <person name="Muzny D."/>
            <person name="Qin X."/>
            <person name="Deng J."/>
            <person name="Jiang H."/>
            <person name="Liu Y."/>
            <person name="Qu J."/>
            <person name="Song X.-Z."/>
            <person name="Zhang L."/>
            <person name="Thornton R."/>
            <person name="Coyle M."/>
            <person name="Francisco L."/>
            <person name="Jackson L."/>
            <person name="Javaid M."/>
            <person name="Korchina V."/>
            <person name="Kovar C."/>
            <person name="Mata R."/>
            <person name="Mathew T."/>
            <person name="Ngo R."/>
            <person name="Nguyen L."/>
            <person name="Nguyen N."/>
            <person name="Okwuonu G."/>
            <person name="Ongeri F."/>
            <person name="Pham C."/>
            <person name="Simmons D."/>
            <person name="Wilczek-Boney K."/>
            <person name="Hale W."/>
            <person name="Jakkamsetti A."/>
            <person name="Pham P."/>
            <person name="Ruth R."/>
            <person name="San Lucas F."/>
            <person name="Warren J."/>
            <person name="Zhang J."/>
            <person name="Zhao Z."/>
            <person name="Zhou C."/>
            <person name="Zhu D."/>
            <person name="Lee S."/>
            <person name="Bess C."/>
            <person name="Blankenburg K."/>
            <person name="Forbes L."/>
            <person name="Fu Q."/>
            <person name="Gubbala S."/>
            <person name="Hirani K."/>
            <person name="Jayaseelan J.C."/>
            <person name="Lara F."/>
            <person name="Munidasa M."/>
            <person name="Palculict T."/>
            <person name="Patil S."/>
            <person name="Pu L.-L."/>
            <person name="Saada N."/>
            <person name="Tang L."/>
            <person name="Weissenberger G."/>
            <person name="Zhu Y."/>
            <person name="Hemphill L."/>
            <person name="Shang Y."/>
            <person name="Youmans B."/>
            <person name="Ayvaz T."/>
            <person name="Ross M."/>
            <person name="Santibanez J."/>
            <person name="Aqrawi P."/>
            <person name="Gross S."/>
            <person name="Joshi V."/>
            <person name="Fowler G."/>
            <person name="Nazareth L."/>
            <person name="Reid J."/>
            <person name="Worley K."/>
            <person name="Petrosino J."/>
            <person name="Highlander S."/>
            <person name="Gibbs R."/>
        </authorList>
    </citation>
    <scope>NUCLEOTIDE SEQUENCE [LARGE SCALE GENOMIC DNA]</scope>
    <source>
        <strain evidence="2 3">ATCC 29427</strain>
    </source>
</reference>
<dbReference type="AlphaFoldDB" id="G4D3F9"/>
<protein>
    <submittedName>
        <fullName evidence="2">Uncharacterized protein</fullName>
    </submittedName>
</protein>
<dbReference type="STRING" id="997350.HMPREF9129_0939"/>
<name>G4D3F9_9FIRM</name>
<keyword evidence="1" id="KW-0812">Transmembrane</keyword>
<comment type="caution">
    <text evidence="2">The sequence shown here is derived from an EMBL/GenBank/DDBJ whole genome shotgun (WGS) entry which is preliminary data.</text>
</comment>
<accession>G4D3F9</accession>
<sequence>MSIVKKIPSLSNRITINFIFARIINTFYKFILYTIKQSVILKRIV</sequence>
<keyword evidence="3" id="KW-1185">Reference proteome</keyword>
<dbReference type="EMBL" id="AGBB01000085">
    <property type="protein sequence ID" value="EGY79925.1"/>
    <property type="molecule type" value="Genomic_DNA"/>
</dbReference>
<keyword evidence="1" id="KW-1133">Transmembrane helix</keyword>
<evidence type="ECO:0000256" key="1">
    <source>
        <dbReference type="SAM" id="Phobius"/>
    </source>
</evidence>
<feature type="transmembrane region" description="Helical" evidence="1">
    <location>
        <begin position="14"/>
        <end position="35"/>
    </location>
</feature>
<evidence type="ECO:0000313" key="2">
    <source>
        <dbReference type="EMBL" id="EGY79925.1"/>
    </source>
</evidence>
<keyword evidence="1" id="KW-0472">Membrane</keyword>
<evidence type="ECO:0000313" key="3">
    <source>
        <dbReference type="Proteomes" id="UP000003422"/>
    </source>
</evidence>
<organism evidence="2 3">
    <name type="scientific">Peptoniphilus indolicus ATCC 29427</name>
    <dbReference type="NCBI Taxonomy" id="997350"/>
    <lineage>
        <taxon>Bacteria</taxon>
        <taxon>Bacillati</taxon>
        <taxon>Bacillota</taxon>
        <taxon>Tissierellia</taxon>
        <taxon>Tissierellales</taxon>
        <taxon>Peptoniphilaceae</taxon>
        <taxon>Peptoniphilus</taxon>
    </lineage>
</organism>
<dbReference type="Proteomes" id="UP000003422">
    <property type="component" value="Unassembled WGS sequence"/>
</dbReference>
<proteinExistence type="predicted"/>
<dbReference type="HOGENOM" id="CLU_3203250_0_0_9"/>
<gene>
    <name evidence="2" type="ORF">HMPREF9129_0939</name>
</gene>